<name>A0A9X3Z3S2_9BACL</name>
<dbReference type="InterPro" id="IPR036390">
    <property type="entry name" value="WH_DNA-bd_sf"/>
</dbReference>
<dbReference type="PROSITE" id="PS01125">
    <property type="entry name" value="ROK"/>
    <property type="match status" value="1"/>
</dbReference>
<evidence type="ECO:0000256" key="1">
    <source>
        <dbReference type="ARBA" id="ARBA00002486"/>
    </source>
</evidence>
<keyword evidence="3" id="KW-0859">Xylose metabolism</keyword>
<dbReference type="GO" id="GO:0003700">
    <property type="term" value="F:DNA-binding transcription factor activity"/>
    <property type="evidence" value="ECO:0007669"/>
    <property type="project" value="InterPro"/>
</dbReference>
<evidence type="ECO:0000256" key="3">
    <source>
        <dbReference type="ARBA" id="ARBA00022629"/>
    </source>
</evidence>
<gene>
    <name evidence="5" type="ORF">O3V59_12415</name>
</gene>
<evidence type="ECO:0000313" key="6">
    <source>
        <dbReference type="Proteomes" id="UP001151071"/>
    </source>
</evidence>
<dbReference type="InterPro" id="IPR000600">
    <property type="entry name" value="ROK"/>
</dbReference>
<feature type="domain" description="HTH marR-type" evidence="4">
    <location>
        <begin position="17"/>
        <end position="60"/>
    </location>
</feature>
<dbReference type="SUPFAM" id="SSF46785">
    <property type="entry name" value="Winged helix' DNA-binding domain"/>
    <property type="match status" value="1"/>
</dbReference>
<dbReference type="CDD" id="cd24076">
    <property type="entry name" value="ASKHA_ATPase_ROK_BsXylR-like"/>
    <property type="match status" value="1"/>
</dbReference>
<protein>
    <submittedName>
        <fullName evidence="5">ROK family transcriptional regulator</fullName>
    </submittedName>
</protein>
<dbReference type="InterPro" id="IPR049874">
    <property type="entry name" value="ROK_cs"/>
</dbReference>
<accession>A0A9X3Z3S2</accession>
<dbReference type="Pfam" id="PF12802">
    <property type="entry name" value="MarR_2"/>
    <property type="match status" value="1"/>
</dbReference>
<evidence type="ECO:0000256" key="2">
    <source>
        <dbReference type="ARBA" id="ARBA00006479"/>
    </source>
</evidence>
<dbReference type="InterPro" id="IPR000835">
    <property type="entry name" value="HTH_MarR-typ"/>
</dbReference>
<comment type="similarity">
    <text evidence="2">Belongs to the ROK (NagC/XylR) family.</text>
</comment>
<dbReference type="GO" id="GO:0042732">
    <property type="term" value="P:D-xylose metabolic process"/>
    <property type="evidence" value="ECO:0007669"/>
    <property type="project" value="UniProtKB-KW"/>
</dbReference>
<dbReference type="Proteomes" id="UP001151071">
    <property type="component" value="Unassembled WGS sequence"/>
</dbReference>
<dbReference type="InterPro" id="IPR043129">
    <property type="entry name" value="ATPase_NBD"/>
</dbReference>
<keyword evidence="3" id="KW-0119">Carbohydrate metabolism</keyword>
<dbReference type="InterPro" id="IPR036388">
    <property type="entry name" value="WH-like_DNA-bd_sf"/>
</dbReference>
<comment type="function">
    <text evidence="1">Transcriptional repressor of xylose-utilizing enzymes.</text>
</comment>
<evidence type="ECO:0000313" key="5">
    <source>
        <dbReference type="EMBL" id="MDA5109171.1"/>
    </source>
</evidence>
<dbReference type="AlphaFoldDB" id="A0A9X3Z3S2"/>
<comment type="caution">
    <text evidence="5">The sequence shown here is derived from an EMBL/GenBank/DDBJ whole genome shotgun (WGS) entry which is preliminary data.</text>
</comment>
<dbReference type="Pfam" id="PF00480">
    <property type="entry name" value="ROK"/>
    <property type="match status" value="1"/>
</dbReference>
<evidence type="ECO:0000259" key="4">
    <source>
        <dbReference type="Pfam" id="PF12802"/>
    </source>
</evidence>
<organism evidence="5 6">
    <name type="scientific">Brevibacillus thermoruber</name>
    <dbReference type="NCBI Taxonomy" id="33942"/>
    <lineage>
        <taxon>Bacteria</taxon>
        <taxon>Bacillati</taxon>
        <taxon>Bacillota</taxon>
        <taxon>Bacilli</taxon>
        <taxon>Bacillales</taxon>
        <taxon>Paenibacillaceae</taxon>
        <taxon>Brevibacillus</taxon>
    </lineage>
</organism>
<dbReference type="EMBL" id="JAPYYP010000014">
    <property type="protein sequence ID" value="MDA5109171.1"/>
    <property type="molecule type" value="Genomic_DNA"/>
</dbReference>
<dbReference type="Gene3D" id="1.10.10.10">
    <property type="entry name" value="Winged helix-like DNA-binding domain superfamily/Winged helix DNA-binding domain"/>
    <property type="match status" value="1"/>
</dbReference>
<reference evidence="5" key="1">
    <citation type="submission" date="2022-12" db="EMBL/GenBank/DDBJ databases">
        <title>Draft genome sequence of the thermophilic strain Brevibacillus thermoruber HT42, isolated from Los Humeros, Puebla, Mexico, with biotechnological potential.</title>
        <authorList>
            <person name="Lara Sanchez J."/>
            <person name="Solis Palacios R."/>
            <person name="Bustos Baena A.S."/>
            <person name="Ruz Baez A.E."/>
            <person name="Espinosa Luna G."/>
            <person name="Oliart Ros R.M."/>
        </authorList>
    </citation>
    <scope>NUCLEOTIDE SEQUENCE</scope>
    <source>
        <strain evidence="5">HT42</strain>
    </source>
</reference>
<dbReference type="PANTHER" id="PTHR18964:SF149">
    <property type="entry name" value="BIFUNCTIONAL UDP-N-ACETYLGLUCOSAMINE 2-EPIMERASE_N-ACETYLMANNOSAMINE KINASE"/>
    <property type="match status" value="1"/>
</dbReference>
<dbReference type="RefSeq" id="WP_271140242.1">
    <property type="nucleotide sequence ID" value="NZ_JAPYYP010000014.1"/>
</dbReference>
<keyword evidence="6" id="KW-1185">Reference proteome</keyword>
<sequence length="408" mass="42639">MVRGMAGSFQLMKSLNKSLILNVIRTEGPISRADIAKRTQLTAPTVTNIVGELLESGLVIESDLGASSGGRKPILLRIHSQAFQVIGIDVGARDIKLVLTNLDAEILDSLRVSMPADLSNERLLALLSEAVRGIMDRNRLNKASVIGIGVGMHGLVNPAEGVSIYAPNLNLRNIPIRDWLQTAFALPVEVENDVRAMALGESWFGSGRGIDHFVCVNVGRGVGAGIIIDRKLFDGTTHTAGELGHITVDPEGPKCSCGNYGCLQALVSGPAIASRAKAEMQRGRTSIIAELAGGDADAITGETVHAAALQGDALAIEVLQAAGRYLGIGIAAVINFLNPARVIIGGGVAKAGDFLLEAVNETVRTRALQTPAEAASITLSGLGDHATAIGAVTLVLKKLFAPDYATPM</sequence>
<proteinExistence type="inferred from homology"/>
<dbReference type="Gene3D" id="3.30.420.40">
    <property type="match status" value="2"/>
</dbReference>
<dbReference type="PANTHER" id="PTHR18964">
    <property type="entry name" value="ROK (REPRESSOR, ORF, KINASE) FAMILY"/>
    <property type="match status" value="1"/>
</dbReference>
<dbReference type="SUPFAM" id="SSF53067">
    <property type="entry name" value="Actin-like ATPase domain"/>
    <property type="match status" value="1"/>
</dbReference>